<keyword evidence="5 9" id="KW-1133">Transmembrane helix</keyword>
<evidence type="ECO:0000256" key="8">
    <source>
        <dbReference type="RuleBase" id="RU003827"/>
    </source>
</evidence>
<dbReference type="AlphaFoldDB" id="A0A8H7AHD7"/>
<evidence type="ECO:0000256" key="2">
    <source>
        <dbReference type="ARBA" id="ARBA00007104"/>
    </source>
</evidence>
<dbReference type="PANTHER" id="PTHR22811">
    <property type="entry name" value="TRANSMEMBRANE EMP24 DOMAIN-CONTAINING PROTEIN"/>
    <property type="match status" value="1"/>
</dbReference>
<dbReference type="EMBL" id="JAACFV010000045">
    <property type="protein sequence ID" value="KAF7509163.1"/>
    <property type="molecule type" value="Genomic_DNA"/>
</dbReference>
<dbReference type="Proteomes" id="UP000606974">
    <property type="component" value="Unassembled WGS sequence"/>
</dbReference>
<evidence type="ECO:0000259" key="11">
    <source>
        <dbReference type="PROSITE" id="PS50866"/>
    </source>
</evidence>
<evidence type="ECO:0000313" key="13">
    <source>
        <dbReference type="Proteomes" id="UP000606974"/>
    </source>
</evidence>
<dbReference type="OrthoDB" id="1929172at2759"/>
<gene>
    <name evidence="12" type="ORF">GJ744_008390</name>
</gene>
<proteinExistence type="inferred from homology"/>
<comment type="subcellular location">
    <subcellularLocation>
        <location evidence="7">Endomembrane system</location>
        <topology evidence="7">Single-pass membrane protein</topology>
    </subcellularLocation>
    <subcellularLocation>
        <location evidence="1 8">Membrane</location>
        <topology evidence="1 8">Single-pass type I membrane protein</topology>
    </subcellularLocation>
</comment>
<evidence type="ECO:0000256" key="1">
    <source>
        <dbReference type="ARBA" id="ARBA00004479"/>
    </source>
</evidence>
<keyword evidence="13" id="KW-1185">Reference proteome</keyword>
<dbReference type="InterPro" id="IPR009038">
    <property type="entry name" value="GOLD_dom"/>
</dbReference>
<reference evidence="12" key="1">
    <citation type="submission" date="2020-02" db="EMBL/GenBank/DDBJ databases">
        <authorList>
            <person name="Palmer J.M."/>
        </authorList>
    </citation>
    <scope>NUCLEOTIDE SEQUENCE</scope>
    <source>
        <strain evidence="12">EPUS1.4</strain>
        <tissue evidence="12">Thallus</tissue>
    </source>
</reference>
<evidence type="ECO:0000313" key="12">
    <source>
        <dbReference type="EMBL" id="KAF7509163.1"/>
    </source>
</evidence>
<keyword evidence="3 8" id="KW-0812">Transmembrane</keyword>
<dbReference type="GO" id="GO:0012505">
    <property type="term" value="C:endomembrane system"/>
    <property type="evidence" value="ECO:0007669"/>
    <property type="project" value="UniProtKB-SubCell"/>
</dbReference>
<keyword evidence="4 10" id="KW-0732">Signal</keyword>
<protein>
    <recommendedName>
        <fullName evidence="11">GOLD domain-containing protein</fullName>
    </recommendedName>
</protein>
<dbReference type="GO" id="GO:0016020">
    <property type="term" value="C:membrane"/>
    <property type="evidence" value="ECO:0007669"/>
    <property type="project" value="UniProtKB-SubCell"/>
</dbReference>
<accession>A0A8H7AHD7</accession>
<dbReference type="SUPFAM" id="SSF101576">
    <property type="entry name" value="Supernatant protein factor (SPF), C-terminal domain"/>
    <property type="match status" value="1"/>
</dbReference>
<evidence type="ECO:0000256" key="4">
    <source>
        <dbReference type="ARBA" id="ARBA00022729"/>
    </source>
</evidence>
<evidence type="ECO:0000256" key="7">
    <source>
        <dbReference type="ARBA" id="ARBA00037847"/>
    </source>
</evidence>
<name>A0A8H7AHD7_9EURO</name>
<evidence type="ECO:0000256" key="10">
    <source>
        <dbReference type="SAM" id="SignalP"/>
    </source>
</evidence>
<feature type="signal peptide" evidence="10">
    <location>
        <begin position="1"/>
        <end position="20"/>
    </location>
</feature>
<feature type="transmembrane region" description="Helical" evidence="9">
    <location>
        <begin position="184"/>
        <end position="207"/>
    </location>
</feature>
<dbReference type="PROSITE" id="PS50866">
    <property type="entry name" value="GOLD"/>
    <property type="match status" value="1"/>
</dbReference>
<organism evidence="12 13">
    <name type="scientific">Endocarpon pusillum</name>
    <dbReference type="NCBI Taxonomy" id="364733"/>
    <lineage>
        <taxon>Eukaryota</taxon>
        <taxon>Fungi</taxon>
        <taxon>Dikarya</taxon>
        <taxon>Ascomycota</taxon>
        <taxon>Pezizomycotina</taxon>
        <taxon>Eurotiomycetes</taxon>
        <taxon>Chaetothyriomycetidae</taxon>
        <taxon>Verrucariales</taxon>
        <taxon>Verrucariaceae</taxon>
        <taxon>Endocarpon</taxon>
    </lineage>
</organism>
<evidence type="ECO:0000256" key="9">
    <source>
        <dbReference type="SAM" id="Phobius"/>
    </source>
</evidence>
<dbReference type="SMART" id="SM01190">
    <property type="entry name" value="EMP24_GP25L"/>
    <property type="match status" value="1"/>
</dbReference>
<evidence type="ECO:0000256" key="3">
    <source>
        <dbReference type="ARBA" id="ARBA00022692"/>
    </source>
</evidence>
<feature type="chain" id="PRO_5034320016" description="GOLD domain-containing protein" evidence="10">
    <location>
        <begin position="21"/>
        <end position="215"/>
    </location>
</feature>
<keyword evidence="6 9" id="KW-0472">Membrane</keyword>
<dbReference type="InterPro" id="IPR015720">
    <property type="entry name" value="Emp24-like"/>
</dbReference>
<comment type="similarity">
    <text evidence="2 8">Belongs to the EMP24/GP25L family.</text>
</comment>
<sequence length="215" mass="23962">MWHPLFVFALLATFISYVHATALTYKLAPNEKACFFADVLPAQVNGKIAFYFAVQSGGSFDIDIAVTGPNSKQILSEVKQRQGDYVFTAQSAGEYSFCFTNSASSFPTEKMVDMEIAIENESRSASLPQKSSGTSPEQHTALEEAVFRVSSQLSTVNRMQKYFRTRENRNFSTVRSTEGRIFKFSLVEVGMMVGMAGLQVLVVRFFFQGARKGYV</sequence>
<evidence type="ECO:0000256" key="5">
    <source>
        <dbReference type="ARBA" id="ARBA00022989"/>
    </source>
</evidence>
<feature type="domain" description="GOLD" evidence="11">
    <location>
        <begin position="32"/>
        <end position="118"/>
    </location>
</feature>
<comment type="caution">
    <text evidence="12">The sequence shown here is derived from an EMBL/GenBank/DDBJ whole genome shotgun (WGS) entry which is preliminary data.</text>
</comment>
<dbReference type="Pfam" id="PF01105">
    <property type="entry name" value="EMP24_GP25L"/>
    <property type="match status" value="1"/>
</dbReference>
<dbReference type="InterPro" id="IPR036598">
    <property type="entry name" value="GOLD_dom_sf"/>
</dbReference>
<evidence type="ECO:0000256" key="6">
    <source>
        <dbReference type="ARBA" id="ARBA00023136"/>
    </source>
</evidence>